<evidence type="ECO:0000256" key="1">
    <source>
        <dbReference type="SAM" id="MobiDB-lite"/>
    </source>
</evidence>
<accession>A0AAV5GLJ0</accession>
<feature type="transmembrane region" description="Helical" evidence="2">
    <location>
        <begin position="102"/>
        <end position="127"/>
    </location>
</feature>
<gene>
    <name evidence="4" type="ORF">Rhopal_003778-T1</name>
</gene>
<proteinExistence type="predicted"/>
<comment type="caution">
    <text evidence="4">The sequence shown here is derived from an EMBL/GenBank/DDBJ whole genome shotgun (WGS) entry which is preliminary data.</text>
</comment>
<dbReference type="SMART" id="SM00672">
    <property type="entry name" value="CAP10"/>
    <property type="match status" value="1"/>
</dbReference>
<feature type="region of interest" description="Disordered" evidence="1">
    <location>
        <begin position="1"/>
        <end position="52"/>
    </location>
</feature>
<dbReference type="AlphaFoldDB" id="A0AAV5GLJ0"/>
<keyword evidence="2" id="KW-1133">Transmembrane helix</keyword>
<dbReference type="InterPro" id="IPR051091">
    <property type="entry name" value="O-Glucosyltr/Glycosyltrsf_90"/>
</dbReference>
<dbReference type="Proteomes" id="UP001342314">
    <property type="component" value="Unassembled WGS sequence"/>
</dbReference>
<sequence length="763" mass="84115">MSGPKEQLPNPPESPAFASTSGYAAALRPDHSAVQVHSTTTPIISPPASPGAGAGAPVFSDKYGGYGNSGYEGAGAEGDQLLAGAAAGSRSSSSSRKGHAKAAAPLATLVKLLAGMLGVLLVIVLLARMSFIPEHHAARVAQYMPAPVSSFMQVADGPTSPHPILPLITTARQKWDKKVASQSTTFDRATRTYKSRYGLAPPPGFDKWFAFATQGRNHSLVDEYDQLMEDLKPYRELSPQELRRRTAELAQVPGISIVSIRNGVAQVHSKSGKWAPALAFQQMIAAFVHDLPDMDVAINEKPEGRVLPRQQRRIYKSDYGLEGDELVSNASDPMITPSLKGFAPEWKRDGNVWEAYRRSCPTDSAARRLIESVRSAETHGSLVVQGRASSKLEAPQTRRLKSKSVLPVTREMTFSHDLDADFNMCDYPSLHTLHSAFYSDQRNIEYLYPVFSPSKPAGYADVLIPSHHYWSPSSEFTYELEFRRGRTKVPTDMDWELKKPSAYWRGKVTRGADTPPGHGSSFQKQRLVKMANQESTSASRVLVSFDAKTAALSALAVPVGIANKATSDIAMACDPQLGECSYLRTLGYRVEPPAPMSDAWKHKFVLDVDEIGFSPRFPALMESKSAVVKSSIQREFWRGWVQPWKHFIPLSSSYSELYNLQTFFEGYPNTLVGRRGGKDGNSTAMQPTVLTRPVKLPELPLNADGTPFDTDKALKDIADAGTQWRQEHLRKEDMETYVYRLMVEWARLVTFQEETEAVEGAEA</sequence>
<dbReference type="Pfam" id="PF05686">
    <property type="entry name" value="Glyco_transf_90"/>
    <property type="match status" value="1"/>
</dbReference>
<feature type="domain" description="Glycosyl transferase CAP10" evidence="3">
    <location>
        <begin position="414"/>
        <end position="752"/>
    </location>
</feature>
<name>A0AAV5GLJ0_9BASI</name>
<keyword evidence="5" id="KW-1185">Reference proteome</keyword>
<organism evidence="4 5">
    <name type="scientific">Rhodotorula paludigena</name>
    <dbReference type="NCBI Taxonomy" id="86838"/>
    <lineage>
        <taxon>Eukaryota</taxon>
        <taxon>Fungi</taxon>
        <taxon>Dikarya</taxon>
        <taxon>Basidiomycota</taxon>
        <taxon>Pucciniomycotina</taxon>
        <taxon>Microbotryomycetes</taxon>
        <taxon>Sporidiobolales</taxon>
        <taxon>Sporidiobolaceae</taxon>
        <taxon>Rhodotorula</taxon>
    </lineage>
</organism>
<dbReference type="PANTHER" id="PTHR12203">
    <property type="entry name" value="KDEL LYS-ASP-GLU-LEU CONTAINING - RELATED"/>
    <property type="match status" value="1"/>
</dbReference>
<dbReference type="EMBL" id="BQKY01000007">
    <property type="protein sequence ID" value="GJN90764.1"/>
    <property type="molecule type" value="Genomic_DNA"/>
</dbReference>
<dbReference type="PANTHER" id="PTHR12203:SF118">
    <property type="entry name" value="BETA-1,2-XYLOSYLTRANSFERASE 1"/>
    <property type="match status" value="1"/>
</dbReference>
<protein>
    <recommendedName>
        <fullName evidence="3">Glycosyl transferase CAP10 domain-containing protein</fullName>
    </recommendedName>
</protein>
<evidence type="ECO:0000313" key="4">
    <source>
        <dbReference type="EMBL" id="GJN90764.1"/>
    </source>
</evidence>
<evidence type="ECO:0000313" key="5">
    <source>
        <dbReference type="Proteomes" id="UP001342314"/>
    </source>
</evidence>
<keyword evidence="2" id="KW-0472">Membrane</keyword>
<keyword evidence="2" id="KW-0812">Transmembrane</keyword>
<evidence type="ECO:0000259" key="3">
    <source>
        <dbReference type="SMART" id="SM00672"/>
    </source>
</evidence>
<dbReference type="InterPro" id="IPR006598">
    <property type="entry name" value="CAP10"/>
</dbReference>
<evidence type="ECO:0000256" key="2">
    <source>
        <dbReference type="SAM" id="Phobius"/>
    </source>
</evidence>
<reference evidence="4 5" key="1">
    <citation type="submission" date="2021-12" db="EMBL/GenBank/DDBJ databases">
        <title>High titer production of polyol ester of fatty acids by Rhodotorula paludigena BS15 towards product separation-free biomass refinery.</title>
        <authorList>
            <person name="Mano J."/>
            <person name="Ono H."/>
            <person name="Tanaka T."/>
            <person name="Naito K."/>
            <person name="Sushida H."/>
            <person name="Ike M."/>
            <person name="Tokuyasu K."/>
            <person name="Kitaoka M."/>
        </authorList>
    </citation>
    <scope>NUCLEOTIDE SEQUENCE [LARGE SCALE GENOMIC DNA]</scope>
    <source>
        <strain evidence="4 5">BS15</strain>
    </source>
</reference>